<evidence type="ECO:0000313" key="1">
    <source>
        <dbReference type="EnsemblPlants" id="AVESA.00010b.r2.6AG1023010.1.CDS.1"/>
    </source>
</evidence>
<name>A0ACD5YQ32_AVESA</name>
<dbReference type="Proteomes" id="UP001732700">
    <property type="component" value="Chromosome 6A"/>
</dbReference>
<proteinExistence type="predicted"/>
<protein>
    <submittedName>
        <fullName evidence="1">Uncharacterized protein</fullName>
    </submittedName>
</protein>
<evidence type="ECO:0000313" key="2">
    <source>
        <dbReference type="Proteomes" id="UP001732700"/>
    </source>
</evidence>
<keyword evidence="2" id="KW-1185">Reference proteome</keyword>
<sequence length="140" mass="15271">MGMMLDAMPKLAEASIIKDGLGLEQRMHQSIAAEAVLNKTQSSSLDAVLGTSLRPDMIASLKRKDMGRPTSARSRPGYEIGVQRTRFCGVCRSKGHNSAACPTIERKTKKARKDPRCSNYGIIGHNKSSCATWYGRTSVL</sequence>
<dbReference type="EnsemblPlants" id="AVESA.00010b.r2.6AG1023010.1">
    <property type="protein sequence ID" value="AVESA.00010b.r2.6AG1023010.1.CDS.1"/>
    <property type="gene ID" value="AVESA.00010b.r2.6AG1023010"/>
</dbReference>
<organism evidence="1 2">
    <name type="scientific">Avena sativa</name>
    <name type="common">Oat</name>
    <dbReference type="NCBI Taxonomy" id="4498"/>
    <lineage>
        <taxon>Eukaryota</taxon>
        <taxon>Viridiplantae</taxon>
        <taxon>Streptophyta</taxon>
        <taxon>Embryophyta</taxon>
        <taxon>Tracheophyta</taxon>
        <taxon>Spermatophyta</taxon>
        <taxon>Magnoliopsida</taxon>
        <taxon>Liliopsida</taxon>
        <taxon>Poales</taxon>
        <taxon>Poaceae</taxon>
        <taxon>BOP clade</taxon>
        <taxon>Pooideae</taxon>
        <taxon>Poodae</taxon>
        <taxon>Poeae</taxon>
        <taxon>Poeae Chloroplast Group 1 (Aveneae type)</taxon>
        <taxon>Aveninae</taxon>
        <taxon>Avena</taxon>
    </lineage>
</organism>
<accession>A0ACD5YQ32</accession>
<reference evidence="1" key="2">
    <citation type="submission" date="2025-09" db="UniProtKB">
        <authorList>
            <consortium name="EnsemblPlants"/>
        </authorList>
    </citation>
    <scope>IDENTIFICATION</scope>
</reference>
<reference evidence="1" key="1">
    <citation type="submission" date="2021-05" db="EMBL/GenBank/DDBJ databases">
        <authorList>
            <person name="Scholz U."/>
            <person name="Mascher M."/>
            <person name="Fiebig A."/>
        </authorList>
    </citation>
    <scope>NUCLEOTIDE SEQUENCE [LARGE SCALE GENOMIC DNA]</scope>
</reference>